<dbReference type="EMBL" id="QRAN01000008">
    <property type="protein sequence ID" value="RLQ22170.1"/>
    <property type="molecule type" value="Genomic_DNA"/>
</dbReference>
<name>A0A3L7E034_9GAMM</name>
<reference evidence="5 6" key="1">
    <citation type="submission" date="2018-07" db="EMBL/GenBank/DDBJ databases">
        <title>Halioglobus sp. genome submission.</title>
        <authorList>
            <person name="Ye M.-Q."/>
            <person name="Du Z.-J."/>
        </authorList>
    </citation>
    <scope>NUCLEOTIDE SEQUENCE [LARGE SCALE GENOMIC DNA]</scope>
    <source>
        <strain evidence="5 6">U0301</strain>
    </source>
</reference>
<gene>
    <name evidence="5" type="primary">modA</name>
    <name evidence="5" type="ORF">DWB85_09565</name>
</gene>
<dbReference type="GO" id="GO:0046872">
    <property type="term" value="F:metal ion binding"/>
    <property type="evidence" value="ECO:0007669"/>
    <property type="project" value="UniProtKB-KW"/>
</dbReference>
<evidence type="ECO:0000256" key="3">
    <source>
        <dbReference type="ARBA" id="ARBA00022729"/>
    </source>
</evidence>
<sequence length="231" mass="24449">MLTMSRILLLLILTCCAGAWAEAPLRVAVAANFRATLEHINQAYRERGGPPIRVSSASTGVLATQIRHGAPFDLFFAADRHSVSTLQADGLGGESACYALGQLALVGGTLGDLANPDKSLAIANPLAAPYGQAAAEVLARPRFASAAGRQPVRGASVLQAYQFWRAGGVDLALVAQSLAPEAQPIPRDWYSPLQQYLLVLRPSPAVGAYLQWLGSDTVRQMIIDAGYQPCP</sequence>
<proteinExistence type="inferred from homology"/>
<dbReference type="Pfam" id="PF13531">
    <property type="entry name" value="SBP_bac_11"/>
    <property type="match status" value="1"/>
</dbReference>
<dbReference type="Gene3D" id="3.40.190.10">
    <property type="entry name" value="Periplasmic binding protein-like II"/>
    <property type="match status" value="2"/>
</dbReference>
<dbReference type="AlphaFoldDB" id="A0A3L7E034"/>
<dbReference type="PANTHER" id="PTHR30632:SF14">
    <property type="entry name" value="TUNGSTATE_MOLYBDATE_CHROMATE-BINDING PROTEIN MODA"/>
    <property type="match status" value="1"/>
</dbReference>
<dbReference type="InterPro" id="IPR005950">
    <property type="entry name" value="ModA"/>
</dbReference>
<dbReference type="Proteomes" id="UP000265509">
    <property type="component" value="Unassembled WGS sequence"/>
</dbReference>
<dbReference type="PANTHER" id="PTHR30632">
    <property type="entry name" value="MOLYBDATE-BINDING PERIPLASMIC PROTEIN"/>
    <property type="match status" value="1"/>
</dbReference>
<keyword evidence="2" id="KW-0479">Metal-binding</keyword>
<accession>A0A3L7E034</accession>
<evidence type="ECO:0000256" key="2">
    <source>
        <dbReference type="ARBA" id="ARBA00022723"/>
    </source>
</evidence>
<evidence type="ECO:0000313" key="5">
    <source>
        <dbReference type="EMBL" id="RLQ22170.1"/>
    </source>
</evidence>
<comment type="similarity">
    <text evidence="1">Belongs to the bacterial solute-binding protein ModA family.</text>
</comment>
<dbReference type="SUPFAM" id="SSF53850">
    <property type="entry name" value="Periplasmic binding protein-like II"/>
    <property type="match status" value="1"/>
</dbReference>
<protein>
    <submittedName>
        <fullName evidence="5">Molybdate ABC transporter substrate-binding protein</fullName>
    </submittedName>
</protein>
<dbReference type="InterPro" id="IPR050682">
    <property type="entry name" value="ModA/WtpA"/>
</dbReference>
<organism evidence="5 6">
    <name type="scientific">Seongchinamella sediminis</name>
    <dbReference type="NCBI Taxonomy" id="2283635"/>
    <lineage>
        <taxon>Bacteria</taxon>
        <taxon>Pseudomonadati</taxon>
        <taxon>Pseudomonadota</taxon>
        <taxon>Gammaproteobacteria</taxon>
        <taxon>Cellvibrionales</taxon>
        <taxon>Halieaceae</taxon>
        <taxon>Seongchinamella</taxon>
    </lineage>
</organism>
<evidence type="ECO:0000256" key="1">
    <source>
        <dbReference type="ARBA" id="ARBA00009175"/>
    </source>
</evidence>
<dbReference type="GO" id="GO:0015689">
    <property type="term" value="P:molybdate ion transport"/>
    <property type="evidence" value="ECO:0007669"/>
    <property type="project" value="InterPro"/>
</dbReference>
<keyword evidence="3 4" id="KW-0732">Signal</keyword>
<dbReference type="GO" id="GO:0030973">
    <property type="term" value="F:molybdate ion binding"/>
    <property type="evidence" value="ECO:0007669"/>
    <property type="project" value="TreeGrafter"/>
</dbReference>
<evidence type="ECO:0000313" key="6">
    <source>
        <dbReference type="Proteomes" id="UP000265509"/>
    </source>
</evidence>
<comment type="caution">
    <text evidence="5">The sequence shown here is derived from an EMBL/GenBank/DDBJ whole genome shotgun (WGS) entry which is preliminary data.</text>
</comment>
<feature type="chain" id="PRO_5017996944" evidence="4">
    <location>
        <begin position="22"/>
        <end position="231"/>
    </location>
</feature>
<feature type="signal peptide" evidence="4">
    <location>
        <begin position="1"/>
        <end position="21"/>
    </location>
</feature>
<dbReference type="NCBIfam" id="TIGR01256">
    <property type="entry name" value="modA"/>
    <property type="match status" value="1"/>
</dbReference>
<keyword evidence="6" id="KW-1185">Reference proteome</keyword>
<evidence type="ECO:0000256" key="4">
    <source>
        <dbReference type="SAM" id="SignalP"/>
    </source>
</evidence>
<dbReference type="OrthoDB" id="9785015at2"/>